<protein>
    <submittedName>
        <fullName evidence="2">Uncharacterized protein</fullName>
    </submittedName>
</protein>
<dbReference type="EMBL" id="FNNH01000066">
    <property type="protein sequence ID" value="SDX12772.1"/>
    <property type="molecule type" value="Genomic_DNA"/>
</dbReference>
<sequence length="62" mass="7048">MRELFMGTSKNSYLRASALRMACLPRFVTIRGCSQKMLPYLSMTGCVNIFCSYLVLAKTLIF</sequence>
<keyword evidence="1" id="KW-1133">Transmembrane helix</keyword>
<name>A0A1H2Z5Q7_9PROT</name>
<keyword evidence="1" id="KW-0812">Transmembrane</keyword>
<proteinExistence type="predicted"/>
<evidence type="ECO:0000256" key="1">
    <source>
        <dbReference type="SAM" id="Phobius"/>
    </source>
</evidence>
<reference evidence="2 3" key="1">
    <citation type="submission" date="2016-10" db="EMBL/GenBank/DDBJ databases">
        <authorList>
            <person name="de Groot N.N."/>
        </authorList>
    </citation>
    <scope>NUCLEOTIDE SEQUENCE [LARGE SCALE GENOMIC DNA]</scope>
    <source>
        <strain evidence="2 3">Nm110</strain>
    </source>
</reference>
<keyword evidence="1" id="KW-0472">Membrane</keyword>
<organism evidence="2 3">
    <name type="scientific">Nitrosomonas communis</name>
    <dbReference type="NCBI Taxonomy" id="44574"/>
    <lineage>
        <taxon>Bacteria</taxon>
        <taxon>Pseudomonadati</taxon>
        <taxon>Pseudomonadota</taxon>
        <taxon>Betaproteobacteria</taxon>
        <taxon>Nitrosomonadales</taxon>
        <taxon>Nitrosomonadaceae</taxon>
        <taxon>Nitrosomonas</taxon>
    </lineage>
</organism>
<feature type="transmembrane region" description="Helical" evidence="1">
    <location>
        <begin position="37"/>
        <end position="56"/>
    </location>
</feature>
<dbReference type="Proteomes" id="UP000183454">
    <property type="component" value="Unassembled WGS sequence"/>
</dbReference>
<accession>A0A1H2Z5Q7</accession>
<evidence type="ECO:0000313" key="2">
    <source>
        <dbReference type="EMBL" id="SDX12772.1"/>
    </source>
</evidence>
<dbReference type="AlphaFoldDB" id="A0A1H2Z5Q7"/>
<gene>
    <name evidence="2" type="ORF">SAMN05421882_10669</name>
</gene>
<evidence type="ECO:0000313" key="3">
    <source>
        <dbReference type="Proteomes" id="UP000183454"/>
    </source>
</evidence>